<comment type="caution">
    <text evidence="1">The sequence shown here is derived from an EMBL/GenBank/DDBJ whole genome shotgun (WGS) entry which is preliminary data.</text>
</comment>
<name>A0ACB9GDH8_CICIN</name>
<dbReference type="EMBL" id="CM042010">
    <property type="protein sequence ID" value="KAI3781537.1"/>
    <property type="molecule type" value="Genomic_DNA"/>
</dbReference>
<organism evidence="1 2">
    <name type="scientific">Cichorium intybus</name>
    <name type="common">Chicory</name>
    <dbReference type="NCBI Taxonomy" id="13427"/>
    <lineage>
        <taxon>Eukaryota</taxon>
        <taxon>Viridiplantae</taxon>
        <taxon>Streptophyta</taxon>
        <taxon>Embryophyta</taxon>
        <taxon>Tracheophyta</taxon>
        <taxon>Spermatophyta</taxon>
        <taxon>Magnoliopsida</taxon>
        <taxon>eudicotyledons</taxon>
        <taxon>Gunneridae</taxon>
        <taxon>Pentapetalae</taxon>
        <taxon>asterids</taxon>
        <taxon>campanulids</taxon>
        <taxon>Asterales</taxon>
        <taxon>Asteraceae</taxon>
        <taxon>Cichorioideae</taxon>
        <taxon>Cichorieae</taxon>
        <taxon>Cichoriinae</taxon>
        <taxon>Cichorium</taxon>
    </lineage>
</organism>
<reference evidence="2" key="1">
    <citation type="journal article" date="2022" name="Mol. Ecol. Resour.">
        <title>The genomes of chicory, endive, great burdock and yacon provide insights into Asteraceae palaeo-polyploidization history and plant inulin production.</title>
        <authorList>
            <person name="Fan W."/>
            <person name="Wang S."/>
            <person name="Wang H."/>
            <person name="Wang A."/>
            <person name="Jiang F."/>
            <person name="Liu H."/>
            <person name="Zhao H."/>
            <person name="Xu D."/>
            <person name="Zhang Y."/>
        </authorList>
    </citation>
    <scope>NUCLEOTIDE SEQUENCE [LARGE SCALE GENOMIC DNA]</scope>
    <source>
        <strain evidence="2">cv. Punajuju</strain>
    </source>
</reference>
<dbReference type="Proteomes" id="UP001055811">
    <property type="component" value="Linkage Group LG02"/>
</dbReference>
<accession>A0ACB9GDH8</accession>
<proteinExistence type="predicted"/>
<evidence type="ECO:0000313" key="1">
    <source>
        <dbReference type="EMBL" id="KAI3781537.1"/>
    </source>
</evidence>
<keyword evidence="2" id="KW-1185">Reference proteome</keyword>
<sequence length="66" mass="7220">MDVLIASSFFTSWASSTTALLSHKHVNFEALMIPPILGVVAEEPEKIALTYRDVSANILDTELLTT</sequence>
<protein>
    <submittedName>
        <fullName evidence="1">Uncharacterized protein</fullName>
    </submittedName>
</protein>
<reference evidence="1 2" key="2">
    <citation type="journal article" date="2022" name="Mol. Ecol. Resour.">
        <title>The genomes of chicory, endive, great burdock and yacon provide insights into Asteraceae paleo-polyploidization history and plant inulin production.</title>
        <authorList>
            <person name="Fan W."/>
            <person name="Wang S."/>
            <person name="Wang H."/>
            <person name="Wang A."/>
            <person name="Jiang F."/>
            <person name="Liu H."/>
            <person name="Zhao H."/>
            <person name="Xu D."/>
            <person name="Zhang Y."/>
        </authorList>
    </citation>
    <scope>NUCLEOTIDE SEQUENCE [LARGE SCALE GENOMIC DNA]</scope>
    <source>
        <strain evidence="2">cv. Punajuju</strain>
        <tissue evidence="1">Leaves</tissue>
    </source>
</reference>
<evidence type="ECO:0000313" key="2">
    <source>
        <dbReference type="Proteomes" id="UP001055811"/>
    </source>
</evidence>
<gene>
    <name evidence="1" type="ORF">L2E82_11554</name>
</gene>